<proteinExistence type="predicted"/>
<comment type="caution">
    <text evidence="1">The sequence shown here is derived from an EMBL/GenBank/DDBJ whole genome shotgun (WGS) entry which is preliminary data.</text>
</comment>
<evidence type="ECO:0000313" key="2">
    <source>
        <dbReference type="Proteomes" id="UP000288405"/>
    </source>
</evidence>
<sequence>MECSNVANQIFSIDDGYLVAPNSIQHKRTINTEGPIYAAVGEIFHVRGRKSNFCRVEEIEDLANCLFDYSFGNSNRYAWWEHNGQGGTKFLGGFSDSRNLYYVPSSRGAKSIISVVTDKYYTTNPLGSVGNADLRIPVCDAIRVFAHELPIASAHSLQGGMTITAQSAPKIDNLSERGMQNMKPG</sequence>
<dbReference type="AlphaFoldDB" id="A0A432WC56"/>
<gene>
    <name evidence="1" type="ORF">CWE11_11740</name>
</gene>
<dbReference type="EMBL" id="PIPM01000023">
    <property type="protein sequence ID" value="RUO27449.1"/>
    <property type="molecule type" value="Genomic_DNA"/>
</dbReference>
<keyword evidence="2" id="KW-1185">Reference proteome</keyword>
<name>A0A432WC56_9GAMM</name>
<protein>
    <submittedName>
        <fullName evidence="1">Uncharacterized protein</fullName>
    </submittedName>
</protein>
<dbReference type="Proteomes" id="UP000288405">
    <property type="component" value="Unassembled WGS sequence"/>
</dbReference>
<organism evidence="1 2">
    <name type="scientific">Aliidiomarina sanyensis</name>
    <dbReference type="NCBI Taxonomy" id="1249555"/>
    <lineage>
        <taxon>Bacteria</taxon>
        <taxon>Pseudomonadati</taxon>
        <taxon>Pseudomonadota</taxon>
        <taxon>Gammaproteobacteria</taxon>
        <taxon>Alteromonadales</taxon>
        <taxon>Idiomarinaceae</taxon>
        <taxon>Aliidiomarina</taxon>
    </lineage>
</organism>
<evidence type="ECO:0000313" key="1">
    <source>
        <dbReference type="EMBL" id="RUO27449.1"/>
    </source>
</evidence>
<reference evidence="1 2" key="1">
    <citation type="journal article" date="2011" name="Front. Microbiol.">
        <title>Genomic signatures of strain selection and enhancement in Bacillus atrophaeus var. globigii, a historical biowarfare simulant.</title>
        <authorList>
            <person name="Gibbons H.S."/>
            <person name="Broomall S.M."/>
            <person name="McNew L.A."/>
            <person name="Daligault H."/>
            <person name="Chapman C."/>
            <person name="Bruce D."/>
            <person name="Karavis M."/>
            <person name="Krepps M."/>
            <person name="McGregor P.A."/>
            <person name="Hong C."/>
            <person name="Park K.H."/>
            <person name="Akmal A."/>
            <person name="Feldman A."/>
            <person name="Lin J.S."/>
            <person name="Chang W.E."/>
            <person name="Higgs B.W."/>
            <person name="Demirev P."/>
            <person name="Lindquist J."/>
            <person name="Liem A."/>
            <person name="Fochler E."/>
            <person name="Read T.D."/>
            <person name="Tapia R."/>
            <person name="Johnson S."/>
            <person name="Bishop-Lilly K.A."/>
            <person name="Detter C."/>
            <person name="Han C."/>
            <person name="Sozhamannan S."/>
            <person name="Rosenzweig C.N."/>
            <person name="Skowronski E.W."/>
        </authorList>
    </citation>
    <scope>NUCLEOTIDE SEQUENCE [LARGE SCALE GENOMIC DNA]</scope>
    <source>
        <strain evidence="1 2">GYP-17</strain>
    </source>
</reference>
<accession>A0A432WC56</accession>